<organism evidence="1 2">
    <name type="scientific">Motilimonas cestriensis</name>
    <dbReference type="NCBI Taxonomy" id="2742685"/>
    <lineage>
        <taxon>Bacteria</taxon>
        <taxon>Pseudomonadati</taxon>
        <taxon>Pseudomonadota</taxon>
        <taxon>Gammaproteobacteria</taxon>
        <taxon>Alteromonadales</taxon>
        <taxon>Alteromonadales genera incertae sedis</taxon>
        <taxon>Motilimonas</taxon>
    </lineage>
</organism>
<sequence length="84" mass="9493">MLENNELISIYSALCKIHQRRVVAEENKDVSAVAAAGCEYSGLIDYLISTGWDDCLPMDMEPDDKYLPPSYLKLRADMGFDEED</sequence>
<proteinExistence type="predicted"/>
<evidence type="ECO:0000313" key="2">
    <source>
        <dbReference type="Proteomes" id="UP001201273"/>
    </source>
</evidence>
<comment type="caution">
    <text evidence="1">The sequence shown here is derived from an EMBL/GenBank/DDBJ whole genome shotgun (WGS) entry which is preliminary data.</text>
</comment>
<keyword evidence="2" id="KW-1185">Reference proteome</keyword>
<reference evidence="1 2" key="1">
    <citation type="journal article" date="2022" name="Environ. Microbiol. Rep.">
        <title>Eco-phylogenetic analyses reveal divergent evolution of vitamin B12 metabolism in the marine bacterial family 'Psychromonadaceae'.</title>
        <authorList>
            <person name="Jin X."/>
            <person name="Yang Y."/>
            <person name="Cao H."/>
            <person name="Gao B."/>
            <person name="Zhao Z."/>
        </authorList>
    </citation>
    <scope>NUCLEOTIDE SEQUENCE [LARGE SCALE GENOMIC DNA]</scope>
    <source>
        <strain evidence="1 2">MKS20</strain>
    </source>
</reference>
<dbReference type="Proteomes" id="UP001201273">
    <property type="component" value="Unassembled WGS sequence"/>
</dbReference>
<evidence type="ECO:0000313" key="1">
    <source>
        <dbReference type="EMBL" id="MCE2597368.1"/>
    </source>
</evidence>
<gene>
    <name evidence="1" type="ORF">K6Y31_21590</name>
</gene>
<protein>
    <submittedName>
        <fullName evidence="1">Uncharacterized protein</fullName>
    </submittedName>
</protein>
<dbReference type="RefSeq" id="WP_233055107.1">
    <property type="nucleotide sequence ID" value="NZ_JAIMJA010000046.1"/>
</dbReference>
<dbReference type="EMBL" id="JAIMJA010000046">
    <property type="protein sequence ID" value="MCE2597368.1"/>
    <property type="molecule type" value="Genomic_DNA"/>
</dbReference>
<name>A0ABS8WGB6_9GAMM</name>
<accession>A0ABS8WGB6</accession>